<evidence type="ECO:0000313" key="1">
    <source>
        <dbReference type="EMBL" id="KII65911.1"/>
    </source>
</evidence>
<sequence>MRMYCSVVENMKCLGYFDISRILKLFGVLEQKIRLAQSLISRSMVIMKCWGRYIFRSLETDIACNIRVSSKIDDLSDFLSNSINMISNYKILIWLCRTA</sequence>
<name>A0A0C2MFF7_THEKT</name>
<proteinExistence type="predicted"/>
<dbReference type="EMBL" id="JWZT01003673">
    <property type="protein sequence ID" value="KII65911.1"/>
    <property type="molecule type" value="Genomic_DNA"/>
</dbReference>
<keyword evidence="2" id="KW-1185">Reference proteome</keyword>
<comment type="caution">
    <text evidence="1">The sequence shown here is derived from an EMBL/GenBank/DDBJ whole genome shotgun (WGS) entry which is preliminary data.</text>
</comment>
<protein>
    <submittedName>
        <fullName evidence="1">Uncharacterized protein</fullName>
    </submittedName>
</protein>
<gene>
    <name evidence="1" type="ORF">RF11_03305</name>
</gene>
<evidence type="ECO:0000313" key="2">
    <source>
        <dbReference type="Proteomes" id="UP000031668"/>
    </source>
</evidence>
<dbReference type="Proteomes" id="UP000031668">
    <property type="component" value="Unassembled WGS sequence"/>
</dbReference>
<accession>A0A0C2MFF7</accession>
<dbReference type="AlphaFoldDB" id="A0A0C2MFF7"/>
<organism evidence="1 2">
    <name type="scientific">Thelohanellus kitauei</name>
    <name type="common">Myxosporean</name>
    <dbReference type="NCBI Taxonomy" id="669202"/>
    <lineage>
        <taxon>Eukaryota</taxon>
        <taxon>Metazoa</taxon>
        <taxon>Cnidaria</taxon>
        <taxon>Myxozoa</taxon>
        <taxon>Myxosporea</taxon>
        <taxon>Bivalvulida</taxon>
        <taxon>Platysporina</taxon>
        <taxon>Myxobolidae</taxon>
        <taxon>Thelohanellus</taxon>
    </lineage>
</organism>
<reference evidence="1 2" key="1">
    <citation type="journal article" date="2014" name="Genome Biol. Evol.">
        <title>The genome of the myxosporean Thelohanellus kitauei shows adaptations to nutrient acquisition within its fish host.</title>
        <authorList>
            <person name="Yang Y."/>
            <person name="Xiong J."/>
            <person name="Zhou Z."/>
            <person name="Huo F."/>
            <person name="Miao W."/>
            <person name="Ran C."/>
            <person name="Liu Y."/>
            <person name="Zhang J."/>
            <person name="Feng J."/>
            <person name="Wang M."/>
            <person name="Wang M."/>
            <person name="Wang L."/>
            <person name="Yao B."/>
        </authorList>
    </citation>
    <scope>NUCLEOTIDE SEQUENCE [LARGE SCALE GENOMIC DNA]</scope>
    <source>
        <strain evidence="1">Wuqing</strain>
    </source>
</reference>